<gene>
    <name evidence="1" type="ORF">VAZ01S_018_00460</name>
</gene>
<dbReference type="EMBL" id="BATL01000018">
    <property type="protein sequence ID" value="GAD75070.1"/>
    <property type="molecule type" value="Genomic_DNA"/>
</dbReference>
<dbReference type="Proteomes" id="UP000016567">
    <property type="component" value="Unassembled WGS sequence"/>
</dbReference>
<keyword evidence="2" id="KW-1185">Reference proteome</keyword>
<evidence type="ECO:0000313" key="2">
    <source>
        <dbReference type="Proteomes" id="UP000016567"/>
    </source>
</evidence>
<proteinExistence type="predicted"/>
<dbReference type="AlphaFoldDB" id="U3AMR9"/>
<accession>U3AMR9</accession>
<reference evidence="1 2" key="1">
    <citation type="submission" date="2013-09" db="EMBL/GenBank/DDBJ databases">
        <title>Whole genome shotgun sequence of Vibrio azureus NBRC 104587.</title>
        <authorList>
            <person name="Isaki S."/>
            <person name="Hosoyama A."/>
            <person name="Numata M."/>
            <person name="Hashimoto M."/>
            <person name="Hosoyama Y."/>
            <person name="Tsuchikane K."/>
            <person name="Noguchi M."/>
            <person name="Hirakata S."/>
            <person name="Ichikawa N."/>
            <person name="Ohji S."/>
            <person name="Yamazoe A."/>
            <person name="Fujita N."/>
        </authorList>
    </citation>
    <scope>NUCLEOTIDE SEQUENCE [LARGE SCALE GENOMIC DNA]</scope>
    <source>
        <strain evidence="1 2">NBRC 104587</strain>
    </source>
</reference>
<name>U3AMR9_9VIBR</name>
<dbReference type="RefSeq" id="WP_021708847.1">
    <property type="nucleotide sequence ID" value="NZ_BAOB01000018.1"/>
</dbReference>
<dbReference type="STRING" id="1219077.VAZ01S_018_00460"/>
<protein>
    <submittedName>
        <fullName evidence="1">Uncharacterized protein</fullName>
    </submittedName>
</protein>
<sequence>MKNVKSQLNGKNVLSKLNKEKAEAKKEGLRIHKVREKHVDRMINLGKEIKAVGALRSLKMDLKSSLEHKGSVIESLDKMIKG</sequence>
<comment type="caution">
    <text evidence="1">The sequence shown here is derived from an EMBL/GenBank/DDBJ whole genome shotgun (WGS) entry which is preliminary data.</text>
</comment>
<evidence type="ECO:0000313" key="1">
    <source>
        <dbReference type="EMBL" id="GAD75070.1"/>
    </source>
</evidence>
<organism evidence="1 2">
    <name type="scientific">Vibrio azureus NBRC 104587</name>
    <dbReference type="NCBI Taxonomy" id="1219077"/>
    <lineage>
        <taxon>Bacteria</taxon>
        <taxon>Pseudomonadati</taxon>
        <taxon>Pseudomonadota</taxon>
        <taxon>Gammaproteobacteria</taxon>
        <taxon>Vibrionales</taxon>
        <taxon>Vibrionaceae</taxon>
        <taxon>Vibrio</taxon>
    </lineage>
</organism>